<reference evidence="4 5" key="1">
    <citation type="submission" date="2020-04" db="EMBL/GenBank/DDBJ databases">
        <title>Perkinsus chesapeaki whole genome sequence.</title>
        <authorList>
            <person name="Bogema D.R."/>
        </authorList>
    </citation>
    <scope>NUCLEOTIDE SEQUENCE [LARGE SCALE GENOMIC DNA]</scope>
    <source>
        <strain evidence="4">ATCC PRA-425</strain>
    </source>
</reference>
<keyword evidence="4" id="KW-0689">Ribosomal protein</keyword>
<evidence type="ECO:0000256" key="1">
    <source>
        <dbReference type="ARBA" id="ARBA00023125"/>
    </source>
</evidence>
<dbReference type="AlphaFoldDB" id="A0A7J6LXZ3"/>
<feature type="compositionally biased region" description="Basic and acidic residues" evidence="2">
    <location>
        <begin position="68"/>
        <end position="83"/>
    </location>
</feature>
<dbReference type="Proteomes" id="UP000591131">
    <property type="component" value="Unassembled WGS sequence"/>
</dbReference>
<dbReference type="Pfam" id="PF16900">
    <property type="entry name" value="REPA_OB_2"/>
    <property type="match status" value="1"/>
</dbReference>
<dbReference type="EMBL" id="JAAPAO010000295">
    <property type="protein sequence ID" value="KAF4664153.1"/>
    <property type="molecule type" value="Genomic_DNA"/>
</dbReference>
<feature type="domain" description="Replication protein A OB" evidence="3">
    <location>
        <begin position="208"/>
        <end position="301"/>
    </location>
</feature>
<dbReference type="Gene3D" id="2.40.50.140">
    <property type="entry name" value="Nucleic acid-binding proteins"/>
    <property type="match status" value="2"/>
</dbReference>
<feature type="region of interest" description="Disordered" evidence="2">
    <location>
        <begin position="27"/>
        <end position="87"/>
    </location>
</feature>
<comment type="caution">
    <text evidence="4">The sequence shown here is derived from an EMBL/GenBank/DDBJ whole genome shotgun (WGS) entry which is preliminary data.</text>
</comment>
<dbReference type="InterPro" id="IPR031657">
    <property type="entry name" value="REPA_OB_2"/>
</dbReference>
<accession>A0A7J6LXZ3</accession>
<evidence type="ECO:0000259" key="3">
    <source>
        <dbReference type="Pfam" id="PF16900"/>
    </source>
</evidence>
<keyword evidence="5" id="KW-1185">Reference proteome</keyword>
<evidence type="ECO:0000313" key="5">
    <source>
        <dbReference type="Proteomes" id="UP000591131"/>
    </source>
</evidence>
<name>A0A7J6LXZ3_PERCH</name>
<evidence type="ECO:0000313" key="4">
    <source>
        <dbReference type="EMBL" id="KAF4664153.1"/>
    </source>
</evidence>
<gene>
    <name evidence="4" type="primary">RPA1_2</name>
    <name evidence="4" type="ORF">FOL47_005267</name>
</gene>
<feature type="region of interest" description="Disordered" evidence="2">
    <location>
        <begin position="317"/>
        <end position="339"/>
    </location>
</feature>
<proteinExistence type="predicted"/>
<dbReference type="OrthoDB" id="1751331at2759"/>
<organism evidence="4 5">
    <name type="scientific">Perkinsus chesapeaki</name>
    <name type="common">Clam parasite</name>
    <name type="synonym">Perkinsus andrewsi</name>
    <dbReference type="NCBI Taxonomy" id="330153"/>
    <lineage>
        <taxon>Eukaryota</taxon>
        <taxon>Sar</taxon>
        <taxon>Alveolata</taxon>
        <taxon>Perkinsozoa</taxon>
        <taxon>Perkinsea</taxon>
        <taxon>Perkinsida</taxon>
        <taxon>Perkinsidae</taxon>
        <taxon>Perkinsus</taxon>
    </lineage>
</organism>
<dbReference type="InterPro" id="IPR012340">
    <property type="entry name" value="NA-bd_OB-fold"/>
</dbReference>
<dbReference type="GO" id="GO:0003677">
    <property type="term" value="F:DNA binding"/>
    <property type="evidence" value="ECO:0007669"/>
    <property type="project" value="UniProtKB-KW"/>
</dbReference>
<protein>
    <submittedName>
        <fullName evidence="4">60S acidic ribosomal protein P1</fullName>
    </submittedName>
</protein>
<sequence length="339" mass="37230">MDPKTEDWAAKIAEAVKKGVAEALNSAGLSAPGTSKVGGAEPSTPSTMGPSPATRHPRGQMLRSVPYNKDDTKSKFPEGKKQDIMPISDLRPGMTGFTLQGRVISKSPVAFYRGKVGRLFSVEIIDVKGFVTRLTFYDKVADKCIILLDVSGVYTFKGGKTTKPSKKYNPNAIVEVKFINENAQDIEIKQMDDDRSIPSSPTHQFRSIQDARKMTAGSLVDVCGILLECSELETVHISKTNEKKQKRNFTIIDYSDVVQETAWDERAADCIVTPDITEKNAVITLKQARVVEFNEQTLTVGPHTLIQARVQGHLTSDYSPGQPKYPRGREDATVVVPAT</sequence>
<dbReference type="GO" id="GO:0005840">
    <property type="term" value="C:ribosome"/>
    <property type="evidence" value="ECO:0007669"/>
    <property type="project" value="UniProtKB-KW"/>
</dbReference>
<evidence type="ECO:0000256" key="2">
    <source>
        <dbReference type="SAM" id="MobiDB-lite"/>
    </source>
</evidence>
<keyword evidence="4" id="KW-0687">Ribonucleoprotein</keyword>
<dbReference type="SUPFAM" id="SSF50249">
    <property type="entry name" value="Nucleic acid-binding proteins"/>
    <property type="match status" value="2"/>
</dbReference>
<keyword evidence="1" id="KW-0238">DNA-binding</keyword>